<evidence type="ECO:0000259" key="8">
    <source>
        <dbReference type="Pfam" id="PF02687"/>
    </source>
</evidence>
<name>A0A9X5BGU8_9FIRM</name>
<dbReference type="OrthoDB" id="9793166at2"/>
<feature type="transmembrane region" description="Helical" evidence="7">
    <location>
        <begin position="699"/>
        <end position="722"/>
    </location>
</feature>
<evidence type="ECO:0000256" key="7">
    <source>
        <dbReference type="SAM" id="Phobius"/>
    </source>
</evidence>
<feature type="transmembrane region" description="Helical" evidence="7">
    <location>
        <begin position="734"/>
        <end position="756"/>
    </location>
</feature>
<comment type="subcellular location">
    <subcellularLocation>
        <location evidence="1">Cell membrane</location>
        <topology evidence="1">Multi-pass membrane protein</topology>
    </subcellularLocation>
</comment>
<reference evidence="9" key="1">
    <citation type="submission" date="2018-09" db="EMBL/GenBank/DDBJ databases">
        <title>Murine metabolic-syndrome-specific gut microbial biobank.</title>
        <authorList>
            <person name="Liu C."/>
        </authorList>
    </citation>
    <scope>NUCLEOTIDE SEQUENCE</scope>
    <source>
        <strain evidence="9">D42-62</strain>
    </source>
</reference>
<feature type="transmembrane region" description="Helical" evidence="7">
    <location>
        <begin position="253"/>
        <end position="276"/>
    </location>
</feature>
<dbReference type="InterPro" id="IPR050250">
    <property type="entry name" value="Macrolide_Exporter_MacB"/>
</dbReference>
<feature type="transmembrane region" description="Helical" evidence="7">
    <location>
        <begin position="315"/>
        <end position="338"/>
    </location>
</feature>
<evidence type="ECO:0000256" key="3">
    <source>
        <dbReference type="ARBA" id="ARBA00022692"/>
    </source>
</evidence>
<accession>A0A9X5BGU8</accession>
<keyword evidence="10" id="KW-1185">Reference proteome</keyword>
<evidence type="ECO:0000256" key="2">
    <source>
        <dbReference type="ARBA" id="ARBA00022475"/>
    </source>
</evidence>
<feature type="domain" description="ABC3 transporter permease C-terminal" evidence="8">
    <location>
        <begin position="651"/>
        <end position="767"/>
    </location>
</feature>
<evidence type="ECO:0000256" key="1">
    <source>
        <dbReference type="ARBA" id="ARBA00004651"/>
    </source>
</evidence>
<dbReference type="GO" id="GO:0022857">
    <property type="term" value="F:transmembrane transporter activity"/>
    <property type="evidence" value="ECO:0007669"/>
    <property type="project" value="TreeGrafter"/>
</dbReference>
<evidence type="ECO:0000313" key="9">
    <source>
        <dbReference type="EMBL" id="NBJ93558.1"/>
    </source>
</evidence>
<keyword evidence="5 7" id="KW-0472">Membrane</keyword>
<evidence type="ECO:0000256" key="4">
    <source>
        <dbReference type="ARBA" id="ARBA00022989"/>
    </source>
</evidence>
<dbReference type="RefSeq" id="WP_160560634.1">
    <property type="nucleotide sequence ID" value="NZ_QZDT01000021.1"/>
</dbReference>
<feature type="domain" description="ABC3 transporter permease C-terminal" evidence="8">
    <location>
        <begin position="261"/>
        <end position="382"/>
    </location>
</feature>
<dbReference type="PANTHER" id="PTHR30572:SF4">
    <property type="entry name" value="ABC TRANSPORTER PERMEASE YTRF"/>
    <property type="match status" value="1"/>
</dbReference>
<evidence type="ECO:0000256" key="6">
    <source>
        <dbReference type="ARBA" id="ARBA00038076"/>
    </source>
</evidence>
<sequence length="775" mass="85001">MKSYLSLVPISARVHKRQSRMTRICIVLAVFLVTSIFSMAEMWIRAEQTAMINKHGNYHIILQDVQADAADQIKHRSDIVAFSEYGDINTDADRDYFINGKSVVLYGVEETYLADMMHYPVEGAYPQNDKDIALSADAKELFGFNIGDKVTLNTPLGNFDFMVSAFYEDDAELNELIDGCCAYMGRTAFWAICNLNEENVNPKYYIQFSDRTNLRKAIADIKEQFGLQDENIDENTAVLGLTGASSNETVQNVYPLALACFLLVLISGILMISSCMNSNVAQRTRFFGMMRCIGASKEQIVRFVRLEALNWCRSAIPAGCLLGMAVCWALCAILRLVVKGEFADMPLFGVSVSGIVCGIAVGIITVFMAAHSPARQAAKVSPIAAVSGNTEMEKTVRHAANTKLFKIETALGIHHATAAKKNLFLMTGSFAITIILFLAFSACLDIVHKLLPSESNFSPDVAIGSQENSNSIDLSLAEQLSKIPGVKNAFGTMYKVRLPVKINGIEKVIDLVSYNEFMLESAKKSVASGNLSKVYGDSGYVLSVFSENGRLDVGDKIDIGGHELEISCVVSEGIGSVSGSPVVVCSEETFMRLTGEQGYMMINMILEKGVSETDIDKIRNLAGSDSFIDRREEESEVYSSYWVFRFAAYGFLAIISFITALNIMNSVSMGVSARIKQYGAMRAVGMESRQLTRMIMGEAVTYAFCGMAAGIILGLILHYLIYVKIVVTHFGGTWKIPFSTIAVILLLVSVSCIAAVHAPAKRIRNMAITETINEL</sequence>
<evidence type="ECO:0000256" key="5">
    <source>
        <dbReference type="ARBA" id="ARBA00023136"/>
    </source>
</evidence>
<dbReference type="EMBL" id="QZDT01000021">
    <property type="protein sequence ID" value="NBJ93558.1"/>
    <property type="molecule type" value="Genomic_DNA"/>
</dbReference>
<feature type="transmembrane region" description="Helical" evidence="7">
    <location>
        <begin position="423"/>
        <end position="442"/>
    </location>
</feature>
<protein>
    <submittedName>
        <fullName evidence="9">ABC transporter permease</fullName>
    </submittedName>
</protein>
<dbReference type="InterPro" id="IPR003838">
    <property type="entry name" value="ABC3_permease_C"/>
</dbReference>
<comment type="similarity">
    <text evidence="6">Belongs to the ABC-4 integral membrane protein family.</text>
</comment>
<dbReference type="GO" id="GO:0005886">
    <property type="term" value="C:plasma membrane"/>
    <property type="evidence" value="ECO:0007669"/>
    <property type="project" value="UniProtKB-SubCell"/>
</dbReference>
<organism evidence="9 10">
    <name type="scientific">Parablautia muri</name>
    <dbReference type="NCBI Taxonomy" id="2320879"/>
    <lineage>
        <taxon>Bacteria</taxon>
        <taxon>Bacillati</taxon>
        <taxon>Bacillota</taxon>
        <taxon>Clostridia</taxon>
        <taxon>Lachnospirales</taxon>
        <taxon>Lachnospiraceae</taxon>
        <taxon>Parablautia</taxon>
    </lineage>
</organism>
<dbReference type="Proteomes" id="UP001154420">
    <property type="component" value="Unassembled WGS sequence"/>
</dbReference>
<keyword evidence="2" id="KW-1003">Cell membrane</keyword>
<dbReference type="AlphaFoldDB" id="A0A9X5BGU8"/>
<evidence type="ECO:0000313" key="10">
    <source>
        <dbReference type="Proteomes" id="UP001154420"/>
    </source>
</evidence>
<comment type="caution">
    <text evidence="9">The sequence shown here is derived from an EMBL/GenBank/DDBJ whole genome shotgun (WGS) entry which is preliminary data.</text>
</comment>
<keyword evidence="4 7" id="KW-1133">Transmembrane helix</keyword>
<feature type="transmembrane region" description="Helical" evidence="7">
    <location>
        <begin position="642"/>
        <end position="664"/>
    </location>
</feature>
<keyword evidence="3 7" id="KW-0812">Transmembrane</keyword>
<feature type="transmembrane region" description="Helical" evidence="7">
    <location>
        <begin position="21"/>
        <end position="44"/>
    </location>
</feature>
<gene>
    <name evidence="9" type="ORF">D5281_13380</name>
</gene>
<proteinExistence type="inferred from homology"/>
<feature type="transmembrane region" description="Helical" evidence="7">
    <location>
        <begin position="350"/>
        <end position="370"/>
    </location>
</feature>
<dbReference type="Pfam" id="PF02687">
    <property type="entry name" value="FtsX"/>
    <property type="match status" value="2"/>
</dbReference>
<dbReference type="PANTHER" id="PTHR30572">
    <property type="entry name" value="MEMBRANE COMPONENT OF TRANSPORTER-RELATED"/>
    <property type="match status" value="1"/>
</dbReference>